<dbReference type="Pfam" id="PF01497">
    <property type="entry name" value="Peripla_BP_2"/>
    <property type="match status" value="1"/>
</dbReference>
<dbReference type="InterPro" id="IPR051313">
    <property type="entry name" value="Bact_iron-sidero_bind"/>
</dbReference>
<dbReference type="PANTHER" id="PTHR30532:SF25">
    <property type="entry name" value="IRON(III) DICITRATE-BINDING PERIPLASMIC PROTEIN"/>
    <property type="match status" value="1"/>
</dbReference>
<sequence length="326" mass="33460">MNGISKRRSTIVAALAVATATALTVTACGDTGTPPGEGNVTTTTTKIANAYLVAPERNFDNACGAPSTPDSGQSDVARIAVTDPALLDAVCALGIQSKVVAVAAERGSIARNLGPSVLSLPTIGTNPSPAAARAADADVVLGYDASRATAFGGRAVTIDRNLGWREQFAAVADGLGRAETGQRRLDTFAEQARRAGLRVDASHSQVGLVRFGENSETIEGTGSFAGTILSAMGVQRPATQRGAGAITVNDDNFTDADADLIYVSFRTKAAQEHGSSVMRSDRWLDMGAPGYSRVLVVDDDIWYGTGGLAAAAVVLGDATRSLNSSS</sequence>
<dbReference type="InterPro" id="IPR002491">
    <property type="entry name" value="ABC_transptr_periplasmic_BD"/>
</dbReference>
<keyword evidence="8" id="KW-1185">Reference proteome</keyword>
<comment type="similarity">
    <text evidence="2">Belongs to the bacterial solute-binding protein 8 family.</text>
</comment>
<dbReference type="RefSeq" id="WP_328858411.1">
    <property type="nucleotide sequence ID" value="NZ_CP108021.1"/>
</dbReference>
<evidence type="ECO:0000256" key="1">
    <source>
        <dbReference type="ARBA" id="ARBA00004196"/>
    </source>
</evidence>
<accession>A0AAU4K5K2</accession>
<keyword evidence="3" id="KW-0813">Transport</keyword>
<evidence type="ECO:0000256" key="4">
    <source>
        <dbReference type="ARBA" id="ARBA00022729"/>
    </source>
</evidence>
<evidence type="ECO:0000313" key="8">
    <source>
        <dbReference type="Proteomes" id="UP001432128"/>
    </source>
</evidence>
<name>A0AAU4K5K2_9NOCA</name>
<dbReference type="KEGG" id="whr:OG579_05795"/>
<feature type="chain" id="PRO_5043469438" evidence="5">
    <location>
        <begin position="28"/>
        <end position="326"/>
    </location>
</feature>
<evidence type="ECO:0000256" key="3">
    <source>
        <dbReference type="ARBA" id="ARBA00022448"/>
    </source>
</evidence>
<keyword evidence="4 5" id="KW-0732">Signal</keyword>
<reference evidence="7 8" key="1">
    <citation type="submission" date="2022-10" db="EMBL/GenBank/DDBJ databases">
        <title>The complete genomes of actinobacterial strains from the NBC collection.</title>
        <authorList>
            <person name="Joergensen T.S."/>
            <person name="Alvarez Arevalo M."/>
            <person name="Sterndorff E.B."/>
            <person name="Faurdal D."/>
            <person name="Vuksanovic O."/>
            <person name="Mourched A.-S."/>
            <person name="Charusanti P."/>
            <person name="Shaw S."/>
            <person name="Blin K."/>
            <person name="Weber T."/>
        </authorList>
    </citation>
    <scope>NUCLEOTIDE SEQUENCE [LARGE SCALE GENOMIC DNA]</scope>
    <source>
        <strain evidence="7 8">NBC_00319</strain>
    </source>
</reference>
<proteinExistence type="inferred from homology"/>
<organism evidence="7 8">
    <name type="scientific">Williamsia herbipolensis</name>
    <dbReference type="NCBI Taxonomy" id="1603258"/>
    <lineage>
        <taxon>Bacteria</taxon>
        <taxon>Bacillati</taxon>
        <taxon>Actinomycetota</taxon>
        <taxon>Actinomycetes</taxon>
        <taxon>Mycobacteriales</taxon>
        <taxon>Nocardiaceae</taxon>
        <taxon>Williamsia</taxon>
    </lineage>
</organism>
<comment type="subcellular location">
    <subcellularLocation>
        <location evidence="1">Cell envelope</location>
    </subcellularLocation>
</comment>
<dbReference type="PROSITE" id="PS51257">
    <property type="entry name" value="PROKAR_LIPOPROTEIN"/>
    <property type="match status" value="1"/>
</dbReference>
<dbReference type="GO" id="GO:0030288">
    <property type="term" value="C:outer membrane-bounded periplasmic space"/>
    <property type="evidence" value="ECO:0007669"/>
    <property type="project" value="TreeGrafter"/>
</dbReference>
<dbReference type="GO" id="GO:1901678">
    <property type="term" value="P:iron coordination entity transport"/>
    <property type="evidence" value="ECO:0007669"/>
    <property type="project" value="UniProtKB-ARBA"/>
</dbReference>
<evidence type="ECO:0000256" key="5">
    <source>
        <dbReference type="SAM" id="SignalP"/>
    </source>
</evidence>
<dbReference type="Gene3D" id="3.40.50.1980">
    <property type="entry name" value="Nitrogenase molybdenum iron protein domain"/>
    <property type="match status" value="2"/>
</dbReference>
<evidence type="ECO:0000259" key="6">
    <source>
        <dbReference type="PROSITE" id="PS50983"/>
    </source>
</evidence>
<feature type="domain" description="Fe/B12 periplasmic-binding" evidence="6">
    <location>
        <begin position="78"/>
        <end position="326"/>
    </location>
</feature>
<dbReference type="AlphaFoldDB" id="A0AAU4K5K2"/>
<dbReference type="PANTHER" id="PTHR30532">
    <property type="entry name" value="IRON III DICITRATE-BINDING PERIPLASMIC PROTEIN"/>
    <property type="match status" value="1"/>
</dbReference>
<gene>
    <name evidence="7" type="ORF">OG579_05795</name>
</gene>
<dbReference type="EMBL" id="CP108021">
    <property type="protein sequence ID" value="WUM21308.1"/>
    <property type="molecule type" value="Genomic_DNA"/>
</dbReference>
<evidence type="ECO:0000313" key="7">
    <source>
        <dbReference type="EMBL" id="WUM21308.1"/>
    </source>
</evidence>
<feature type="signal peptide" evidence="5">
    <location>
        <begin position="1"/>
        <end position="27"/>
    </location>
</feature>
<dbReference type="SUPFAM" id="SSF53807">
    <property type="entry name" value="Helical backbone' metal receptor"/>
    <property type="match status" value="1"/>
</dbReference>
<protein>
    <submittedName>
        <fullName evidence="7">ABC transporter substrate-binding protein</fullName>
    </submittedName>
</protein>
<evidence type="ECO:0000256" key="2">
    <source>
        <dbReference type="ARBA" id="ARBA00008814"/>
    </source>
</evidence>
<dbReference type="Proteomes" id="UP001432128">
    <property type="component" value="Chromosome"/>
</dbReference>
<dbReference type="PROSITE" id="PS50983">
    <property type="entry name" value="FE_B12_PBP"/>
    <property type="match status" value="1"/>
</dbReference>